<proteinExistence type="predicted"/>
<dbReference type="InterPro" id="IPR000182">
    <property type="entry name" value="GNAT_dom"/>
</dbReference>
<keyword evidence="5" id="KW-1185">Reference proteome</keyword>
<reference evidence="4" key="1">
    <citation type="submission" date="2022-11" db="EMBL/GenBank/DDBJ databases">
        <title>Alteromonas sp. nov., isolated from sea water of the Qingdao.</title>
        <authorList>
            <person name="Wang Q."/>
        </authorList>
    </citation>
    <scope>NUCLEOTIDE SEQUENCE</scope>
    <source>
        <strain evidence="4">ASW11-7</strain>
    </source>
</reference>
<dbReference type="Pfam" id="PF00583">
    <property type="entry name" value="Acetyltransf_1"/>
    <property type="match status" value="1"/>
</dbReference>
<evidence type="ECO:0000313" key="4">
    <source>
        <dbReference type="EMBL" id="MCW8108999.1"/>
    </source>
</evidence>
<organism evidence="4 5">
    <name type="scientific">Alteromonas aquimaris</name>
    <dbReference type="NCBI Taxonomy" id="2998417"/>
    <lineage>
        <taxon>Bacteria</taxon>
        <taxon>Pseudomonadati</taxon>
        <taxon>Pseudomonadota</taxon>
        <taxon>Gammaproteobacteria</taxon>
        <taxon>Alteromonadales</taxon>
        <taxon>Alteromonadaceae</taxon>
        <taxon>Alteromonas/Salinimonas group</taxon>
        <taxon>Alteromonas</taxon>
    </lineage>
</organism>
<dbReference type="PROSITE" id="PS51186">
    <property type="entry name" value="GNAT"/>
    <property type="match status" value="1"/>
</dbReference>
<keyword evidence="2" id="KW-0012">Acyltransferase</keyword>
<dbReference type="PANTHER" id="PTHR43877">
    <property type="entry name" value="AMINOALKYLPHOSPHONATE N-ACETYLTRANSFERASE-RELATED-RELATED"/>
    <property type="match status" value="1"/>
</dbReference>
<dbReference type="InterPro" id="IPR050832">
    <property type="entry name" value="Bact_Acetyltransf"/>
</dbReference>
<comment type="caution">
    <text evidence="4">The sequence shown here is derived from an EMBL/GenBank/DDBJ whole genome shotgun (WGS) entry which is preliminary data.</text>
</comment>
<name>A0ABT3P897_9ALTE</name>
<evidence type="ECO:0000256" key="1">
    <source>
        <dbReference type="ARBA" id="ARBA00022679"/>
    </source>
</evidence>
<accession>A0ABT3P897</accession>
<evidence type="ECO:0000259" key="3">
    <source>
        <dbReference type="PROSITE" id="PS51186"/>
    </source>
</evidence>
<evidence type="ECO:0000313" key="5">
    <source>
        <dbReference type="Proteomes" id="UP001142810"/>
    </source>
</evidence>
<dbReference type="EMBL" id="JAPFRD010000011">
    <property type="protein sequence ID" value="MCW8108999.1"/>
    <property type="molecule type" value="Genomic_DNA"/>
</dbReference>
<feature type="domain" description="N-acetyltransferase" evidence="3">
    <location>
        <begin position="14"/>
        <end position="206"/>
    </location>
</feature>
<dbReference type="SUPFAM" id="SSF55729">
    <property type="entry name" value="Acyl-CoA N-acyltransferases (Nat)"/>
    <property type="match status" value="1"/>
</dbReference>
<dbReference type="CDD" id="cd04301">
    <property type="entry name" value="NAT_SF"/>
    <property type="match status" value="1"/>
</dbReference>
<dbReference type="InterPro" id="IPR016181">
    <property type="entry name" value="Acyl_CoA_acyltransferase"/>
</dbReference>
<evidence type="ECO:0000256" key="2">
    <source>
        <dbReference type="ARBA" id="ARBA00023315"/>
    </source>
</evidence>
<dbReference type="Gene3D" id="3.40.630.30">
    <property type="match status" value="1"/>
</dbReference>
<gene>
    <name evidence="4" type="ORF">OPS25_10885</name>
</gene>
<sequence>MIWLPWQLIKTMNIVIRQASPADVHAATTLLYQAGEQLLCTIFGDGDKEKTLDFLNYAWMNQSGQYGCSNHWLACDGNLPVGIITCWHDKLPEDFDHQTLMSITDFFGIAESLSVIARSQHIAESLQVPSQNQLGVGHVAVHPDYRRTGVATALLQEMVKQAVKHHKRSLILDVESENKGAIQFYLTQGFQKKGVSPPFVHMSKSL</sequence>
<keyword evidence="1" id="KW-0808">Transferase</keyword>
<protein>
    <submittedName>
        <fullName evidence="4">GNAT family N-acetyltransferase</fullName>
    </submittedName>
</protein>
<dbReference type="Proteomes" id="UP001142810">
    <property type="component" value="Unassembled WGS sequence"/>
</dbReference>